<dbReference type="EMBL" id="NNAY01000919">
    <property type="protein sequence ID" value="OXU25909.1"/>
    <property type="molecule type" value="Genomic_DNA"/>
</dbReference>
<feature type="chain" id="PRO_5012466573" description="C2H2-type domain-containing protein" evidence="2">
    <location>
        <begin position="22"/>
        <end position="121"/>
    </location>
</feature>
<dbReference type="STRING" id="543379.A0A232F645"/>
<dbReference type="PROSITE" id="PS50157">
    <property type="entry name" value="ZINC_FINGER_C2H2_2"/>
    <property type="match status" value="2"/>
</dbReference>
<accession>A0A232F645</accession>
<evidence type="ECO:0000256" key="2">
    <source>
        <dbReference type="SAM" id="SignalP"/>
    </source>
</evidence>
<keyword evidence="1" id="KW-0479">Metal-binding</keyword>
<feature type="domain" description="C2H2-type" evidence="3">
    <location>
        <begin position="88"/>
        <end position="116"/>
    </location>
</feature>
<feature type="domain" description="C2H2-type" evidence="3">
    <location>
        <begin position="59"/>
        <end position="87"/>
    </location>
</feature>
<evidence type="ECO:0000259" key="3">
    <source>
        <dbReference type="PROSITE" id="PS50157"/>
    </source>
</evidence>
<sequence length="121" mass="14326">MNSHFCKSYLFTVLNTFLSFAQHPQDLEPEYDPLQMPTVLAIPQDVRRFPRTRRRAANFSCVNCNKSYTAKRSLSRHIKHECGGQKRFHCHLCVAKYTQNTTLRRHLTQRHNIFIPPKNMH</sequence>
<dbReference type="SMART" id="SM00355">
    <property type="entry name" value="ZnF_C2H2"/>
    <property type="match status" value="2"/>
</dbReference>
<keyword evidence="2" id="KW-0732">Signal</keyword>
<dbReference type="OrthoDB" id="3437960at2759"/>
<dbReference type="Proteomes" id="UP000215335">
    <property type="component" value="Unassembled WGS sequence"/>
</dbReference>
<organism evidence="4 5">
    <name type="scientific">Trichomalopsis sarcophagae</name>
    <dbReference type="NCBI Taxonomy" id="543379"/>
    <lineage>
        <taxon>Eukaryota</taxon>
        <taxon>Metazoa</taxon>
        <taxon>Ecdysozoa</taxon>
        <taxon>Arthropoda</taxon>
        <taxon>Hexapoda</taxon>
        <taxon>Insecta</taxon>
        <taxon>Pterygota</taxon>
        <taxon>Neoptera</taxon>
        <taxon>Endopterygota</taxon>
        <taxon>Hymenoptera</taxon>
        <taxon>Apocrita</taxon>
        <taxon>Proctotrupomorpha</taxon>
        <taxon>Chalcidoidea</taxon>
        <taxon>Pteromalidae</taxon>
        <taxon>Pteromalinae</taxon>
        <taxon>Trichomalopsis</taxon>
    </lineage>
</organism>
<evidence type="ECO:0000313" key="5">
    <source>
        <dbReference type="Proteomes" id="UP000215335"/>
    </source>
</evidence>
<dbReference type="SUPFAM" id="SSF57667">
    <property type="entry name" value="beta-beta-alpha zinc fingers"/>
    <property type="match status" value="1"/>
</dbReference>
<dbReference type="PROSITE" id="PS00028">
    <property type="entry name" value="ZINC_FINGER_C2H2_1"/>
    <property type="match status" value="1"/>
</dbReference>
<evidence type="ECO:0000256" key="1">
    <source>
        <dbReference type="PROSITE-ProRule" id="PRU00042"/>
    </source>
</evidence>
<comment type="caution">
    <text evidence="4">The sequence shown here is derived from an EMBL/GenBank/DDBJ whole genome shotgun (WGS) entry which is preliminary data.</text>
</comment>
<keyword evidence="1" id="KW-0863">Zinc-finger</keyword>
<name>A0A232F645_9HYME</name>
<proteinExistence type="predicted"/>
<protein>
    <recommendedName>
        <fullName evidence="3">C2H2-type domain-containing protein</fullName>
    </recommendedName>
</protein>
<reference evidence="4 5" key="1">
    <citation type="journal article" date="2017" name="Curr. Biol.">
        <title>The Evolution of Venom by Co-option of Single-Copy Genes.</title>
        <authorList>
            <person name="Martinson E.O."/>
            <person name="Mrinalini"/>
            <person name="Kelkar Y.D."/>
            <person name="Chang C.H."/>
            <person name="Werren J.H."/>
        </authorList>
    </citation>
    <scope>NUCLEOTIDE SEQUENCE [LARGE SCALE GENOMIC DNA]</scope>
    <source>
        <strain evidence="4 5">Alberta</strain>
        <tissue evidence="4">Whole body</tissue>
    </source>
</reference>
<feature type="signal peptide" evidence="2">
    <location>
        <begin position="1"/>
        <end position="21"/>
    </location>
</feature>
<dbReference type="AlphaFoldDB" id="A0A232F645"/>
<evidence type="ECO:0000313" key="4">
    <source>
        <dbReference type="EMBL" id="OXU25909.1"/>
    </source>
</evidence>
<dbReference type="Gene3D" id="3.30.160.60">
    <property type="entry name" value="Classic Zinc Finger"/>
    <property type="match status" value="1"/>
</dbReference>
<dbReference type="GO" id="GO:0008270">
    <property type="term" value="F:zinc ion binding"/>
    <property type="evidence" value="ECO:0007669"/>
    <property type="project" value="UniProtKB-KW"/>
</dbReference>
<gene>
    <name evidence="4" type="ORF">TSAR_011814</name>
</gene>
<keyword evidence="1" id="KW-0862">Zinc</keyword>
<dbReference type="InterPro" id="IPR036236">
    <property type="entry name" value="Znf_C2H2_sf"/>
</dbReference>
<dbReference type="InterPro" id="IPR013087">
    <property type="entry name" value="Znf_C2H2_type"/>
</dbReference>
<keyword evidence="5" id="KW-1185">Reference proteome</keyword>